<proteinExistence type="predicted"/>
<organism evidence="1 2">
    <name type="scientific">Tanacetum coccineum</name>
    <dbReference type="NCBI Taxonomy" id="301880"/>
    <lineage>
        <taxon>Eukaryota</taxon>
        <taxon>Viridiplantae</taxon>
        <taxon>Streptophyta</taxon>
        <taxon>Embryophyta</taxon>
        <taxon>Tracheophyta</taxon>
        <taxon>Spermatophyta</taxon>
        <taxon>Magnoliopsida</taxon>
        <taxon>eudicotyledons</taxon>
        <taxon>Gunneridae</taxon>
        <taxon>Pentapetalae</taxon>
        <taxon>asterids</taxon>
        <taxon>campanulids</taxon>
        <taxon>Asterales</taxon>
        <taxon>Asteraceae</taxon>
        <taxon>Asteroideae</taxon>
        <taxon>Anthemideae</taxon>
        <taxon>Anthemidinae</taxon>
        <taxon>Tanacetum</taxon>
    </lineage>
</organism>
<evidence type="ECO:0000313" key="1">
    <source>
        <dbReference type="EMBL" id="GJS85601.1"/>
    </source>
</evidence>
<keyword evidence="2" id="KW-1185">Reference proteome</keyword>
<dbReference type="EMBL" id="BQNB010011063">
    <property type="protein sequence ID" value="GJS85601.1"/>
    <property type="molecule type" value="Genomic_DNA"/>
</dbReference>
<accession>A0ABQ4Z7N8</accession>
<dbReference type="Proteomes" id="UP001151760">
    <property type="component" value="Unassembled WGS sequence"/>
</dbReference>
<name>A0ABQ4Z7N8_9ASTR</name>
<reference evidence="1" key="2">
    <citation type="submission" date="2022-01" db="EMBL/GenBank/DDBJ databases">
        <authorList>
            <person name="Yamashiro T."/>
            <person name="Shiraishi A."/>
            <person name="Satake H."/>
            <person name="Nakayama K."/>
        </authorList>
    </citation>
    <scope>NUCLEOTIDE SEQUENCE</scope>
</reference>
<comment type="caution">
    <text evidence="1">The sequence shown here is derived from an EMBL/GenBank/DDBJ whole genome shotgun (WGS) entry which is preliminary data.</text>
</comment>
<gene>
    <name evidence="1" type="ORF">Tco_0752142</name>
</gene>
<protein>
    <submittedName>
        <fullName evidence="1">Uncharacterized protein</fullName>
    </submittedName>
</protein>
<sequence length="106" mass="11615">MFSQGNSQLSVPLPKHFGLLTEERLQGLIVVVRDLLMIDIDELVRLWICDKLGETWVWVAPGLEKEQVVAAEVAQVEQEIYEEGVQAEPAPVQAPLAAAPAPGTMP</sequence>
<reference evidence="1" key="1">
    <citation type="journal article" date="2022" name="Int. J. Mol. Sci.">
        <title>Draft Genome of Tanacetum Coccineum: Genomic Comparison of Closely Related Tanacetum-Family Plants.</title>
        <authorList>
            <person name="Yamashiro T."/>
            <person name="Shiraishi A."/>
            <person name="Nakayama K."/>
            <person name="Satake H."/>
        </authorList>
    </citation>
    <scope>NUCLEOTIDE SEQUENCE</scope>
</reference>
<evidence type="ECO:0000313" key="2">
    <source>
        <dbReference type="Proteomes" id="UP001151760"/>
    </source>
</evidence>